<dbReference type="GO" id="GO:0005524">
    <property type="term" value="F:ATP binding"/>
    <property type="evidence" value="ECO:0007669"/>
    <property type="project" value="UniProtKB-KW"/>
</dbReference>
<dbReference type="Proteomes" id="UP001596056">
    <property type="component" value="Unassembled WGS sequence"/>
</dbReference>
<keyword evidence="3" id="KW-0813">Transport</keyword>
<dbReference type="RefSeq" id="WP_209837315.1">
    <property type="nucleotide sequence ID" value="NZ_JAGGJP010000001.1"/>
</dbReference>
<dbReference type="InterPro" id="IPR003439">
    <property type="entry name" value="ABC_transporter-like_ATP-bd"/>
</dbReference>
<dbReference type="PANTHER" id="PTHR43297:SF2">
    <property type="entry name" value="DIPEPTIDE TRANSPORT ATP-BINDING PROTEIN DPPD"/>
    <property type="match status" value="1"/>
</dbReference>
<keyword evidence="10" id="KW-1185">Reference proteome</keyword>
<accession>A0ABW0S5Z4</accession>
<dbReference type="InterPro" id="IPR003593">
    <property type="entry name" value="AAA+_ATPase"/>
</dbReference>
<feature type="domain" description="ABC transporter" evidence="8">
    <location>
        <begin position="15"/>
        <end position="266"/>
    </location>
</feature>
<dbReference type="Pfam" id="PF08352">
    <property type="entry name" value="oligo_HPY"/>
    <property type="match status" value="1"/>
</dbReference>
<dbReference type="InterPro" id="IPR050388">
    <property type="entry name" value="ABC_Ni/Peptide_Import"/>
</dbReference>
<organism evidence="9 10">
    <name type="scientific">Rubellimicrobium aerolatum</name>
    <dbReference type="NCBI Taxonomy" id="490979"/>
    <lineage>
        <taxon>Bacteria</taxon>
        <taxon>Pseudomonadati</taxon>
        <taxon>Pseudomonadota</taxon>
        <taxon>Alphaproteobacteria</taxon>
        <taxon>Rhodobacterales</taxon>
        <taxon>Roseobacteraceae</taxon>
        <taxon>Rubellimicrobium</taxon>
    </lineage>
</organism>
<dbReference type="Gene3D" id="3.40.50.300">
    <property type="entry name" value="P-loop containing nucleotide triphosphate hydrolases"/>
    <property type="match status" value="1"/>
</dbReference>
<dbReference type="NCBIfam" id="TIGR01727">
    <property type="entry name" value="oligo_HPY"/>
    <property type="match status" value="1"/>
</dbReference>
<evidence type="ECO:0000256" key="4">
    <source>
        <dbReference type="ARBA" id="ARBA00022475"/>
    </source>
</evidence>
<name>A0ABW0S5Z4_9RHOB</name>
<reference evidence="10" key="1">
    <citation type="journal article" date="2019" name="Int. J. Syst. Evol. Microbiol.">
        <title>The Global Catalogue of Microorganisms (GCM) 10K type strain sequencing project: providing services to taxonomists for standard genome sequencing and annotation.</title>
        <authorList>
            <consortium name="The Broad Institute Genomics Platform"/>
            <consortium name="The Broad Institute Genome Sequencing Center for Infectious Disease"/>
            <person name="Wu L."/>
            <person name="Ma J."/>
        </authorList>
    </citation>
    <scope>NUCLEOTIDE SEQUENCE [LARGE SCALE GENOMIC DNA]</scope>
    <source>
        <strain evidence="10">KACC 11588</strain>
    </source>
</reference>
<comment type="subcellular location">
    <subcellularLocation>
        <location evidence="1">Cell inner membrane</location>
        <topology evidence="1">Peripheral membrane protein</topology>
    </subcellularLocation>
</comment>
<dbReference type="InterPro" id="IPR027417">
    <property type="entry name" value="P-loop_NTPase"/>
</dbReference>
<evidence type="ECO:0000313" key="9">
    <source>
        <dbReference type="EMBL" id="MFC5564872.1"/>
    </source>
</evidence>
<evidence type="ECO:0000313" key="10">
    <source>
        <dbReference type="Proteomes" id="UP001596056"/>
    </source>
</evidence>
<dbReference type="PROSITE" id="PS00211">
    <property type="entry name" value="ABC_TRANSPORTER_1"/>
    <property type="match status" value="1"/>
</dbReference>
<dbReference type="PROSITE" id="PS50893">
    <property type="entry name" value="ABC_TRANSPORTER_2"/>
    <property type="match status" value="1"/>
</dbReference>
<dbReference type="InterPro" id="IPR017871">
    <property type="entry name" value="ABC_transporter-like_CS"/>
</dbReference>
<protein>
    <submittedName>
        <fullName evidence="9">ABC transporter ATP-binding protein</fullName>
    </submittedName>
</protein>
<keyword evidence="7" id="KW-0472">Membrane</keyword>
<evidence type="ECO:0000259" key="8">
    <source>
        <dbReference type="PROSITE" id="PS50893"/>
    </source>
</evidence>
<dbReference type="SUPFAM" id="SSF52540">
    <property type="entry name" value="P-loop containing nucleoside triphosphate hydrolases"/>
    <property type="match status" value="1"/>
</dbReference>
<evidence type="ECO:0000256" key="6">
    <source>
        <dbReference type="ARBA" id="ARBA00022840"/>
    </source>
</evidence>
<dbReference type="PANTHER" id="PTHR43297">
    <property type="entry name" value="OLIGOPEPTIDE TRANSPORT ATP-BINDING PROTEIN APPD"/>
    <property type="match status" value="1"/>
</dbReference>
<evidence type="ECO:0000256" key="7">
    <source>
        <dbReference type="ARBA" id="ARBA00023136"/>
    </source>
</evidence>
<sequence length="347" mass="37694">MPEGAPSALPIPPVLEVRDLRTVFRTRAGDVHAVNGVSFAVREGELLGVVGESGSGKSVTMMSLLGLLPSPPAEVSGGPVRFEGKDLLQAGPEELRAVRGGRIGFVFQDPMTSLNPVFTVGFQIMEPLRKHLGMGKRQARARAAELLALVGIPDAGRRLDDYPHQFSGGMRQRVMIAIALACEPRVLIADEPTTALDVTIQAQILELMAELRQRLGMAVVWITHDLGVIAGIADRVLVMYGGQVVEHAPVEALFANPRHPYTRALLTTVPRVRGERVKRLHVIEGQPPILEAHPDACTFRDRCPHAFDVCHRLNPQRYPVGEDHDAACFLNDPGLAPPRPSLEVVHG</sequence>
<evidence type="ECO:0000256" key="5">
    <source>
        <dbReference type="ARBA" id="ARBA00022741"/>
    </source>
</evidence>
<evidence type="ECO:0000256" key="1">
    <source>
        <dbReference type="ARBA" id="ARBA00004417"/>
    </source>
</evidence>
<dbReference type="EMBL" id="JBHSNA010000001">
    <property type="protein sequence ID" value="MFC5564872.1"/>
    <property type="molecule type" value="Genomic_DNA"/>
</dbReference>
<evidence type="ECO:0000256" key="3">
    <source>
        <dbReference type="ARBA" id="ARBA00022448"/>
    </source>
</evidence>
<dbReference type="Pfam" id="PF00005">
    <property type="entry name" value="ABC_tran"/>
    <property type="match status" value="1"/>
</dbReference>
<gene>
    <name evidence="9" type="ORF">ACFPOC_00355</name>
</gene>
<keyword evidence="4" id="KW-1003">Cell membrane</keyword>
<keyword evidence="5" id="KW-0547">Nucleotide-binding</keyword>
<evidence type="ECO:0000256" key="2">
    <source>
        <dbReference type="ARBA" id="ARBA00005417"/>
    </source>
</evidence>
<comment type="caution">
    <text evidence="9">The sequence shown here is derived from an EMBL/GenBank/DDBJ whole genome shotgun (WGS) entry which is preliminary data.</text>
</comment>
<keyword evidence="6 9" id="KW-0067">ATP-binding</keyword>
<proteinExistence type="inferred from homology"/>
<dbReference type="InterPro" id="IPR013563">
    <property type="entry name" value="Oligopep_ABC_C"/>
</dbReference>
<comment type="similarity">
    <text evidence="2">Belongs to the ABC transporter superfamily.</text>
</comment>
<dbReference type="CDD" id="cd03257">
    <property type="entry name" value="ABC_NikE_OppD_transporters"/>
    <property type="match status" value="1"/>
</dbReference>
<dbReference type="SMART" id="SM00382">
    <property type="entry name" value="AAA"/>
    <property type="match status" value="1"/>
</dbReference>